<dbReference type="SMART" id="SM00198">
    <property type="entry name" value="SCP"/>
    <property type="match status" value="1"/>
</dbReference>
<feature type="domain" description="SCP" evidence="2">
    <location>
        <begin position="86"/>
        <end position="209"/>
    </location>
</feature>
<organism evidence="3 4">
    <name type="scientific">Hymenolepis diminuta</name>
    <name type="common">Rat tapeworm</name>
    <dbReference type="NCBI Taxonomy" id="6216"/>
    <lineage>
        <taxon>Eukaryota</taxon>
        <taxon>Metazoa</taxon>
        <taxon>Spiralia</taxon>
        <taxon>Lophotrochozoa</taxon>
        <taxon>Platyhelminthes</taxon>
        <taxon>Cestoda</taxon>
        <taxon>Eucestoda</taxon>
        <taxon>Cyclophyllidea</taxon>
        <taxon>Hymenolepididae</taxon>
        <taxon>Hymenolepis</taxon>
    </lineage>
</organism>
<dbReference type="Proteomes" id="UP000321570">
    <property type="component" value="Unassembled WGS sequence"/>
</dbReference>
<dbReference type="InterPro" id="IPR001283">
    <property type="entry name" value="CRISP-related"/>
</dbReference>
<proteinExistence type="predicted"/>
<gene>
    <name evidence="3" type="ORF">WMSIL1_LOCUS8348</name>
</gene>
<sequence length="213" mass="24557">MKPYCLCYIILLFSLLVGAQYADDECEECVDCEECKESEECVECEECEECESEEFQPGRQDHEVHDRFSEEPNIVHDHANMEDTGSMKQKVLDMHNEFRRKLKKGGVSDLAWDKSLEELGQKMADKCEWGYLYESEVKSGGYGNIGQNIAYSRTVEQDFEKWTDQREEPRHYNQLVSPDAKVVGCGVAKCNNEGYYLVCFYRPGNNLVGNTSY</sequence>
<evidence type="ECO:0000313" key="3">
    <source>
        <dbReference type="EMBL" id="VUZ49077.1"/>
    </source>
</evidence>
<feature type="signal peptide" evidence="1">
    <location>
        <begin position="1"/>
        <end position="22"/>
    </location>
</feature>
<name>A0A564YP78_HYMDI</name>
<feature type="chain" id="PRO_5022015317" description="SCP domain-containing protein" evidence="1">
    <location>
        <begin position="23"/>
        <end position="213"/>
    </location>
</feature>
<keyword evidence="1" id="KW-0732">Signal</keyword>
<dbReference type="AlphaFoldDB" id="A0A564YP78"/>
<dbReference type="PRINTS" id="PR00837">
    <property type="entry name" value="V5TPXLIKE"/>
</dbReference>
<dbReference type="SUPFAM" id="SSF55797">
    <property type="entry name" value="PR-1-like"/>
    <property type="match status" value="1"/>
</dbReference>
<protein>
    <recommendedName>
        <fullName evidence="2">SCP domain-containing protein</fullName>
    </recommendedName>
</protein>
<dbReference type="InterPro" id="IPR014044">
    <property type="entry name" value="CAP_dom"/>
</dbReference>
<dbReference type="CDD" id="cd05380">
    <property type="entry name" value="CAP_euk"/>
    <property type="match status" value="1"/>
</dbReference>
<dbReference type="PANTHER" id="PTHR10334">
    <property type="entry name" value="CYSTEINE-RICH SECRETORY PROTEIN-RELATED"/>
    <property type="match status" value="1"/>
</dbReference>
<evidence type="ECO:0000313" key="4">
    <source>
        <dbReference type="Proteomes" id="UP000321570"/>
    </source>
</evidence>
<keyword evidence="4" id="KW-1185">Reference proteome</keyword>
<dbReference type="InterPro" id="IPR035940">
    <property type="entry name" value="CAP_sf"/>
</dbReference>
<evidence type="ECO:0000259" key="2">
    <source>
        <dbReference type="SMART" id="SM00198"/>
    </source>
</evidence>
<dbReference type="EMBL" id="CABIJS010000322">
    <property type="protein sequence ID" value="VUZ49077.1"/>
    <property type="molecule type" value="Genomic_DNA"/>
</dbReference>
<dbReference type="Pfam" id="PF00188">
    <property type="entry name" value="CAP"/>
    <property type="match status" value="1"/>
</dbReference>
<reference evidence="3 4" key="1">
    <citation type="submission" date="2019-07" db="EMBL/GenBank/DDBJ databases">
        <authorList>
            <person name="Jastrzebski P J."/>
            <person name="Paukszto L."/>
            <person name="Jastrzebski P J."/>
        </authorList>
    </citation>
    <scope>NUCLEOTIDE SEQUENCE [LARGE SCALE GENOMIC DNA]</scope>
    <source>
        <strain evidence="3 4">WMS-il1</strain>
    </source>
</reference>
<accession>A0A564YP78</accession>
<dbReference type="Gene3D" id="3.40.33.10">
    <property type="entry name" value="CAP"/>
    <property type="match status" value="1"/>
</dbReference>
<evidence type="ECO:0000256" key="1">
    <source>
        <dbReference type="SAM" id="SignalP"/>
    </source>
</evidence>